<evidence type="ECO:0000256" key="2">
    <source>
        <dbReference type="ARBA" id="ARBA00022692"/>
    </source>
</evidence>
<reference evidence="7 8" key="1">
    <citation type="submission" date="2019-10" db="EMBL/GenBank/DDBJ databases">
        <title>Georgenia wutianyii sp. nov. and Georgenia yuyongxinii sp. nov. isolated from plateau pika (Ochotona curzoniae) in the Qinghai-Tibet plateau of China.</title>
        <authorList>
            <person name="Tian Z."/>
        </authorList>
    </citation>
    <scope>NUCLEOTIDE SEQUENCE [LARGE SCALE GENOMIC DNA]</scope>
    <source>
        <strain evidence="7 8">DSM 21501</strain>
    </source>
</reference>
<protein>
    <recommendedName>
        <fullName evidence="6">O-antigen ligase-related domain-containing protein</fullName>
    </recommendedName>
</protein>
<dbReference type="InterPro" id="IPR007016">
    <property type="entry name" value="O-antigen_ligase-rel_domated"/>
</dbReference>
<comment type="caution">
    <text evidence="7">The sequence shown here is derived from an EMBL/GenBank/DDBJ whole genome shotgun (WGS) entry which is preliminary data.</text>
</comment>
<organism evidence="7 8">
    <name type="scientific">Georgenia thermotolerans</name>
    <dbReference type="NCBI Taxonomy" id="527326"/>
    <lineage>
        <taxon>Bacteria</taxon>
        <taxon>Bacillati</taxon>
        <taxon>Actinomycetota</taxon>
        <taxon>Actinomycetes</taxon>
        <taxon>Micrococcales</taxon>
        <taxon>Bogoriellaceae</taxon>
        <taxon>Georgenia</taxon>
    </lineage>
</organism>
<evidence type="ECO:0000256" key="1">
    <source>
        <dbReference type="ARBA" id="ARBA00004141"/>
    </source>
</evidence>
<keyword evidence="4 5" id="KW-0472">Membrane</keyword>
<evidence type="ECO:0000256" key="4">
    <source>
        <dbReference type="ARBA" id="ARBA00023136"/>
    </source>
</evidence>
<feature type="transmembrane region" description="Helical" evidence="5">
    <location>
        <begin position="402"/>
        <end position="422"/>
    </location>
</feature>
<dbReference type="AlphaFoldDB" id="A0A7J5UPR2"/>
<dbReference type="PANTHER" id="PTHR37422">
    <property type="entry name" value="TEICHURONIC ACID BIOSYNTHESIS PROTEIN TUAE"/>
    <property type="match status" value="1"/>
</dbReference>
<feature type="domain" description="O-antigen ligase-related" evidence="6">
    <location>
        <begin position="240"/>
        <end position="382"/>
    </location>
</feature>
<feature type="transmembrane region" description="Helical" evidence="5">
    <location>
        <begin position="170"/>
        <end position="193"/>
    </location>
</feature>
<comment type="subcellular location">
    <subcellularLocation>
        <location evidence="1">Membrane</location>
        <topology evidence="1">Multi-pass membrane protein</topology>
    </subcellularLocation>
</comment>
<accession>A0A7J5UPR2</accession>
<feature type="transmembrane region" description="Helical" evidence="5">
    <location>
        <begin position="27"/>
        <end position="44"/>
    </location>
</feature>
<feature type="transmembrane region" description="Helical" evidence="5">
    <location>
        <begin position="132"/>
        <end position="158"/>
    </location>
</feature>
<dbReference type="EMBL" id="WHJE01000034">
    <property type="protein sequence ID" value="KAE8764402.1"/>
    <property type="molecule type" value="Genomic_DNA"/>
</dbReference>
<evidence type="ECO:0000259" key="6">
    <source>
        <dbReference type="Pfam" id="PF04932"/>
    </source>
</evidence>
<evidence type="ECO:0000256" key="5">
    <source>
        <dbReference type="SAM" id="Phobius"/>
    </source>
</evidence>
<keyword evidence="8" id="KW-1185">Reference proteome</keyword>
<feature type="transmembrane region" description="Helical" evidence="5">
    <location>
        <begin position="428"/>
        <end position="445"/>
    </location>
</feature>
<proteinExistence type="predicted"/>
<feature type="transmembrane region" description="Helical" evidence="5">
    <location>
        <begin position="243"/>
        <end position="269"/>
    </location>
</feature>
<feature type="transmembrane region" description="Helical" evidence="5">
    <location>
        <begin position="213"/>
        <end position="231"/>
    </location>
</feature>
<dbReference type="PANTHER" id="PTHR37422:SF13">
    <property type="entry name" value="LIPOPOLYSACCHARIDE BIOSYNTHESIS PROTEIN PA4999-RELATED"/>
    <property type="match status" value="1"/>
</dbReference>
<keyword evidence="3 5" id="KW-1133">Transmembrane helix</keyword>
<gene>
    <name evidence="7" type="ORF">GB883_09290</name>
</gene>
<dbReference type="Pfam" id="PF04932">
    <property type="entry name" value="Wzy_C"/>
    <property type="match status" value="1"/>
</dbReference>
<evidence type="ECO:0000313" key="8">
    <source>
        <dbReference type="Proteomes" id="UP000451860"/>
    </source>
</evidence>
<feature type="transmembrane region" description="Helical" evidence="5">
    <location>
        <begin position="366"/>
        <end position="390"/>
    </location>
</feature>
<sequence>MGAVALAITLFSTVVVAADSRSPLLFLLAVGLSAVAGTWLCRLLRMSAFELLIVALPISFYPPLGAQFNASLADPLVVGVLGASLLARTPERRDKAGTPTPVGLLLCYVLAVQVVLAASLVWPVLFLDGASFPAGVVAAAKLFLMALYAVVAFVGAMNHLRQGDLRFLQLWAWTAAAVSLVGVVGALLFMAGVDVGLSFDFRAVGTFEDPNAFGVYLLVSIGVTMAARFATSGRTLSWPLVPMVAAVLLTGSRATFVSLLVATAVTAALGGAGRAGSQFRLVTLTFAAATGALVVLVPDVLEAPSLERSLEVLHGGGVDDTRLGLWTMALELWQRMPVLGVGVGQFRAACAALLGAPTDFVPHSTYLGLLAEVGMVGTLVLLSLPTITFARLALARLRGDGAATFLLFSMTAFAVEAASLSLENFRPFWVLTGIGLAMTVCAGVVSEEHAQSEGYLQNRLAVARRVP</sequence>
<dbReference type="RefSeq" id="WP_152202805.1">
    <property type="nucleotide sequence ID" value="NZ_VUKF01000018.1"/>
</dbReference>
<keyword evidence="2 5" id="KW-0812">Transmembrane</keyword>
<feature type="transmembrane region" description="Helical" evidence="5">
    <location>
        <begin position="281"/>
        <end position="301"/>
    </location>
</feature>
<feature type="transmembrane region" description="Helical" evidence="5">
    <location>
        <begin position="336"/>
        <end position="354"/>
    </location>
</feature>
<evidence type="ECO:0000313" key="7">
    <source>
        <dbReference type="EMBL" id="KAE8764402.1"/>
    </source>
</evidence>
<name>A0A7J5UPR2_9MICO</name>
<dbReference type="Proteomes" id="UP000451860">
    <property type="component" value="Unassembled WGS sequence"/>
</dbReference>
<dbReference type="OrthoDB" id="5150405at2"/>
<dbReference type="GO" id="GO:0016020">
    <property type="term" value="C:membrane"/>
    <property type="evidence" value="ECO:0007669"/>
    <property type="project" value="UniProtKB-SubCell"/>
</dbReference>
<evidence type="ECO:0000256" key="3">
    <source>
        <dbReference type="ARBA" id="ARBA00022989"/>
    </source>
</evidence>
<feature type="transmembrane region" description="Helical" evidence="5">
    <location>
        <begin position="102"/>
        <end position="126"/>
    </location>
</feature>
<dbReference type="InterPro" id="IPR051533">
    <property type="entry name" value="WaaL-like"/>
</dbReference>